<dbReference type="GO" id="GO:0103068">
    <property type="term" value="F:leukotriene C4 gamma-glutamyl transferase activity"/>
    <property type="evidence" value="ECO:0007669"/>
    <property type="project" value="UniProtKB-EC"/>
</dbReference>
<reference evidence="5 6" key="1">
    <citation type="submission" date="2021-07" db="EMBL/GenBank/DDBJ databases">
        <title>The Aristolochia fimbriata genome: insights into angiosperm evolution, floral development and chemical biosynthesis.</title>
        <authorList>
            <person name="Jiao Y."/>
        </authorList>
    </citation>
    <scope>NUCLEOTIDE SEQUENCE [LARGE SCALE GENOMIC DNA]</scope>
    <source>
        <strain evidence="5">IBCAS-2021</strain>
        <tissue evidence="5">Leaf</tissue>
    </source>
</reference>
<feature type="binding site" evidence="2">
    <location>
        <begin position="542"/>
        <end position="543"/>
    </location>
    <ligand>
        <name>L-glutamate</name>
        <dbReference type="ChEBI" id="CHEBI:29985"/>
    </ligand>
</feature>
<dbReference type="Proteomes" id="UP000825729">
    <property type="component" value="Unassembled WGS sequence"/>
</dbReference>
<dbReference type="GO" id="GO:0036374">
    <property type="term" value="F:glutathione hydrolase activity"/>
    <property type="evidence" value="ECO:0007669"/>
    <property type="project" value="UniProtKB-UniRule"/>
</dbReference>
<dbReference type="FunFam" id="1.10.246.130:FF:000001">
    <property type="entry name" value="Gamma-glutamyltransferase 5 isoform 1"/>
    <property type="match status" value="1"/>
</dbReference>
<feature type="binding site" evidence="2">
    <location>
        <begin position="490"/>
        <end position="492"/>
    </location>
    <ligand>
        <name>L-glutamate</name>
        <dbReference type="ChEBI" id="CHEBI:29985"/>
    </ligand>
</feature>
<dbReference type="InterPro" id="IPR000101">
    <property type="entry name" value="GGT_peptidase"/>
</dbReference>
<feature type="binding site" evidence="2">
    <location>
        <position position="200"/>
    </location>
    <ligand>
        <name>L-glutamate</name>
        <dbReference type="ChEBI" id="CHEBI:29985"/>
    </ligand>
</feature>
<dbReference type="PANTHER" id="PTHR11686">
    <property type="entry name" value="GAMMA GLUTAMYL TRANSPEPTIDASE"/>
    <property type="match status" value="1"/>
</dbReference>
<dbReference type="SUPFAM" id="SSF56235">
    <property type="entry name" value="N-terminal nucleophile aminohydrolases (Ntn hydrolases)"/>
    <property type="match status" value="1"/>
</dbReference>
<protein>
    <recommendedName>
        <fullName evidence="3">Glutathione hydrolase</fullName>
        <ecNumber evidence="3">2.3.2.2</ecNumber>
        <ecNumber evidence="3">3.4.19.13</ecNumber>
    </recommendedName>
    <alternativeName>
        <fullName evidence="3">Gamma-glutamyltransferase</fullName>
    </alternativeName>
    <alternativeName>
        <fullName evidence="3">Gamma-glutamyltranspeptidase</fullName>
    </alternativeName>
</protein>
<comment type="pathway">
    <text evidence="3">Sulfur metabolism; glutathione metabolism.</text>
</comment>
<keyword evidence="3" id="KW-0378">Hydrolase</keyword>
<dbReference type="GO" id="GO:0006751">
    <property type="term" value="P:glutathione catabolic process"/>
    <property type="evidence" value="ECO:0007669"/>
    <property type="project" value="UniProtKB-UniRule"/>
</dbReference>
<dbReference type="Pfam" id="PF01019">
    <property type="entry name" value="G_glu_transpept"/>
    <property type="match status" value="1"/>
</dbReference>
<keyword evidence="3" id="KW-0012">Acyltransferase</keyword>
<sequence length="680" mass="73356">MYIFLHFIYRSYGAAEISSIIDKQQEIRVDTELSALRSTNSLHLLLINMAQINLKDPLLGSEGILEKKKKSFKLAVVAAVATILLLVAAAFALCYVYYGSKEAGPVVLLWEDKTQKQGAEEGSSRDEVAESEVGVVAADDGRCSDIGVSVLKQGGHAVDAAVATALCLGVVNSMSSGIGGGGFMVLRDGQTGQTEAYNFRETAPSAANLDIYEQNPEAKRRGPRSMGVPGEIAGLHGAWLQHGRVSWKSLFQPSIKLARDGFVVAPYLASVLKTSRKSIMADPGLRQVFAPEGRLLIEGESCYNPNLANTLQMVSEQGPGAFYNGTVGEKLVSDVQEAGGILTMEDLRRYKVEVTEAVRVDAMGYTILGMPPPSAGTVGLSMILKILESYGSNLEDAVKGPLGLHRFTESLKHMLAVRMDLGDPNFVDVTDTVTKMLSSSFAQEIHRAIVDNTTFPSGYYRAKWSQLRDQGTSHFSIVDGNRNALSMTTTVNAYFGAEMVSPSTGIVLNNQMNDFSIPSEKSVDGLPPPPSNFIQPNKRPLSSMTPIIILKDDQLAGVLGGSGGLFITSAVIQVFLNHFVLGMKPLDAVVRPRVYHVLTPNVLFYENITAIGGDHIELQQQPERFLKQRGHVLSPVTRGATCQLVVHNPKNSAGTNANLENHGLLTAVSDPRKNGRPAAI</sequence>
<keyword evidence="4" id="KW-0812">Transmembrane</keyword>
<organism evidence="5 6">
    <name type="scientific">Aristolochia fimbriata</name>
    <name type="common">White veined hardy Dutchman's pipe vine</name>
    <dbReference type="NCBI Taxonomy" id="158543"/>
    <lineage>
        <taxon>Eukaryota</taxon>
        <taxon>Viridiplantae</taxon>
        <taxon>Streptophyta</taxon>
        <taxon>Embryophyta</taxon>
        <taxon>Tracheophyta</taxon>
        <taxon>Spermatophyta</taxon>
        <taxon>Magnoliopsida</taxon>
        <taxon>Magnoliidae</taxon>
        <taxon>Piperales</taxon>
        <taxon>Aristolochiaceae</taxon>
        <taxon>Aristolochia</taxon>
    </lineage>
</organism>
<dbReference type="EMBL" id="JAINDJ010000002">
    <property type="protein sequence ID" value="KAG9456857.1"/>
    <property type="molecule type" value="Genomic_DNA"/>
</dbReference>
<dbReference type="Gene3D" id="1.10.246.130">
    <property type="match status" value="1"/>
</dbReference>
<evidence type="ECO:0000313" key="5">
    <source>
        <dbReference type="EMBL" id="KAG9456857.1"/>
    </source>
</evidence>
<keyword evidence="4" id="KW-0472">Membrane</keyword>
<feature type="binding site" evidence="2">
    <location>
        <position position="564"/>
    </location>
    <ligand>
        <name>L-glutamate</name>
        <dbReference type="ChEBI" id="CHEBI:29985"/>
    </ligand>
</feature>
<feature type="binding site" evidence="2">
    <location>
        <position position="514"/>
    </location>
    <ligand>
        <name>L-glutamate</name>
        <dbReference type="ChEBI" id="CHEBI:29985"/>
    </ligand>
</feature>
<evidence type="ECO:0000256" key="1">
    <source>
        <dbReference type="PIRSR" id="PIRSR600101-1"/>
    </source>
</evidence>
<evidence type="ECO:0000256" key="2">
    <source>
        <dbReference type="PIRSR" id="PIRSR600101-2"/>
    </source>
</evidence>
<keyword evidence="3" id="KW-0808">Transferase</keyword>
<comment type="caution">
    <text evidence="5">The sequence shown here is derived from an EMBL/GenBank/DDBJ whole genome shotgun (WGS) entry which is preliminary data.</text>
</comment>
<evidence type="ECO:0000313" key="6">
    <source>
        <dbReference type="Proteomes" id="UP000825729"/>
    </source>
</evidence>
<dbReference type="InterPro" id="IPR043138">
    <property type="entry name" value="GGT_lsub"/>
</dbReference>
<dbReference type="EC" id="3.4.19.13" evidence="3"/>
<dbReference type="NCBIfam" id="TIGR00066">
    <property type="entry name" value="g_glut_trans"/>
    <property type="match status" value="1"/>
</dbReference>
<comment type="catalytic activity">
    <reaction evidence="3">
        <text>an S-substituted glutathione + H2O = an S-substituted L-cysteinylglycine + L-glutamate</text>
        <dbReference type="Rhea" id="RHEA:59468"/>
        <dbReference type="ChEBI" id="CHEBI:15377"/>
        <dbReference type="ChEBI" id="CHEBI:29985"/>
        <dbReference type="ChEBI" id="CHEBI:90779"/>
        <dbReference type="ChEBI" id="CHEBI:143103"/>
        <dbReference type="EC" id="3.4.19.13"/>
    </reaction>
</comment>
<evidence type="ECO:0000256" key="3">
    <source>
        <dbReference type="RuleBase" id="RU368068"/>
    </source>
</evidence>
<dbReference type="AlphaFoldDB" id="A0AAV7FAP8"/>
<dbReference type="PRINTS" id="PR01210">
    <property type="entry name" value="GGTRANSPTASE"/>
</dbReference>
<feature type="transmembrane region" description="Helical" evidence="4">
    <location>
        <begin position="74"/>
        <end position="98"/>
    </location>
</feature>
<comment type="catalytic activity">
    <reaction evidence="3">
        <text>an N-terminal (5-L-glutamyl)-[peptide] + an alpha-amino acid = 5-L-glutamyl amino acid + an N-terminal L-alpha-aminoacyl-[peptide]</text>
        <dbReference type="Rhea" id="RHEA:23904"/>
        <dbReference type="Rhea" id="RHEA-COMP:9780"/>
        <dbReference type="Rhea" id="RHEA-COMP:9795"/>
        <dbReference type="ChEBI" id="CHEBI:77644"/>
        <dbReference type="ChEBI" id="CHEBI:78597"/>
        <dbReference type="ChEBI" id="CHEBI:78599"/>
        <dbReference type="ChEBI" id="CHEBI:78608"/>
        <dbReference type="EC" id="2.3.2.2"/>
    </reaction>
</comment>
<dbReference type="InterPro" id="IPR029055">
    <property type="entry name" value="Ntn_hydrolases_N"/>
</dbReference>
<feature type="active site" description="Nucleophile" evidence="1">
    <location>
        <position position="472"/>
    </location>
</feature>
<dbReference type="EC" id="2.3.2.2" evidence="3"/>
<evidence type="ECO:0000256" key="4">
    <source>
        <dbReference type="SAM" id="Phobius"/>
    </source>
</evidence>
<keyword evidence="6" id="KW-1185">Reference proteome</keyword>
<keyword evidence="4" id="KW-1133">Transmembrane helix</keyword>
<dbReference type="Gene3D" id="3.60.20.40">
    <property type="match status" value="1"/>
</dbReference>
<dbReference type="PANTHER" id="PTHR11686:SF9">
    <property type="entry name" value="RE13973P"/>
    <property type="match status" value="1"/>
</dbReference>
<dbReference type="GO" id="GO:0005886">
    <property type="term" value="C:plasma membrane"/>
    <property type="evidence" value="ECO:0007669"/>
    <property type="project" value="TreeGrafter"/>
</dbReference>
<comment type="catalytic activity">
    <reaction evidence="3">
        <text>glutathione + H2O = L-cysteinylglycine + L-glutamate</text>
        <dbReference type="Rhea" id="RHEA:28807"/>
        <dbReference type="ChEBI" id="CHEBI:15377"/>
        <dbReference type="ChEBI" id="CHEBI:29985"/>
        <dbReference type="ChEBI" id="CHEBI:57925"/>
        <dbReference type="ChEBI" id="CHEBI:61694"/>
        <dbReference type="EC" id="3.4.19.13"/>
    </reaction>
</comment>
<name>A0AAV7FAP8_ARIFI</name>
<proteinExistence type="predicted"/>
<dbReference type="InterPro" id="IPR043137">
    <property type="entry name" value="GGT_ssub_C"/>
</dbReference>
<gene>
    <name evidence="5" type="ORF">H6P81_001365</name>
</gene>
<comment type="function">
    <text evidence="3">Cleaves the gamma-glutamyl peptide bond of glutathione and glutathione conjugates.</text>
</comment>
<accession>A0AAV7FAP8</accession>